<protein>
    <submittedName>
        <fullName evidence="1">Uncharacterized protein</fullName>
    </submittedName>
</protein>
<name>A0A6M3XE61_9ZZZZ</name>
<gene>
    <name evidence="1" type="ORF">TM448B00479_0006</name>
</gene>
<dbReference type="EMBL" id="MT144624">
    <property type="protein sequence ID" value="QJH95597.1"/>
    <property type="molecule type" value="Genomic_DNA"/>
</dbReference>
<dbReference type="AlphaFoldDB" id="A0A6M3XE61"/>
<proteinExistence type="predicted"/>
<sequence length="134" mass="15406">MTTDLIPIKHTVSTDVENDFGLANLYASAGMVEMARSIREDCVKKVCKDNCIPLIGLYGRISNEIYNWEGLDWHLVAIKNCKLPVPIPVLQKMQLIEDQSRLKIAIPRGRTDPVLLYQMPFFNEKVFIELARWE</sequence>
<reference evidence="1" key="1">
    <citation type="submission" date="2020-03" db="EMBL/GenBank/DDBJ databases">
        <title>The deep terrestrial virosphere.</title>
        <authorList>
            <person name="Holmfeldt K."/>
            <person name="Nilsson E."/>
            <person name="Simone D."/>
            <person name="Lopez-Fernandez M."/>
            <person name="Wu X."/>
            <person name="de Brujin I."/>
            <person name="Lundin D."/>
            <person name="Andersson A."/>
            <person name="Bertilsson S."/>
            <person name="Dopson M."/>
        </authorList>
    </citation>
    <scope>NUCLEOTIDE SEQUENCE</scope>
    <source>
        <strain evidence="1">TM448B00479</strain>
    </source>
</reference>
<accession>A0A6M3XE61</accession>
<organism evidence="1">
    <name type="scientific">viral metagenome</name>
    <dbReference type="NCBI Taxonomy" id="1070528"/>
    <lineage>
        <taxon>unclassified sequences</taxon>
        <taxon>metagenomes</taxon>
        <taxon>organismal metagenomes</taxon>
    </lineage>
</organism>
<evidence type="ECO:0000313" key="1">
    <source>
        <dbReference type="EMBL" id="QJH95597.1"/>
    </source>
</evidence>